<comment type="caution">
    <text evidence="2">The sequence shown here is derived from an EMBL/GenBank/DDBJ whole genome shotgun (WGS) entry which is preliminary data.</text>
</comment>
<protein>
    <submittedName>
        <fullName evidence="2">DinB family protein</fullName>
    </submittedName>
</protein>
<reference evidence="3" key="1">
    <citation type="journal article" date="2019" name="Int. J. Syst. Evol. Microbiol.">
        <title>The Global Catalogue of Microorganisms (GCM) 10K type strain sequencing project: providing services to taxonomists for standard genome sequencing and annotation.</title>
        <authorList>
            <consortium name="The Broad Institute Genomics Platform"/>
            <consortium name="The Broad Institute Genome Sequencing Center for Infectious Disease"/>
            <person name="Wu L."/>
            <person name="Ma J."/>
        </authorList>
    </citation>
    <scope>NUCLEOTIDE SEQUENCE [LARGE SCALE GENOMIC DNA]</scope>
    <source>
        <strain evidence="3">JCM 16548</strain>
    </source>
</reference>
<dbReference type="Gene3D" id="1.20.120.450">
    <property type="entry name" value="dinb family like domain"/>
    <property type="match status" value="1"/>
</dbReference>
<dbReference type="RefSeq" id="WP_344812098.1">
    <property type="nucleotide sequence ID" value="NZ_BAAAYX010000004.1"/>
</dbReference>
<feature type="compositionally biased region" description="Basic and acidic residues" evidence="1">
    <location>
        <begin position="11"/>
        <end position="20"/>
    </location>
</feature>
<gene>
    <name evidence="2" type="ORF">GCM10022204_19140</name>
</gene>
<name>A0ABP7D8X9_9ACTN</name>
<dbReference type="InterPro" id="IPR034660">
    <property type="entry name" value="DinB/YfiT-like"/>
</dbReference>
<dbReference type="InterPro" id="IPR007061">
    <property type="entry name" value="MST-like"/>
</dbReference>
<evidence type="ECO:0000313" key="2">
    <source>
        <dbReference type="EMBL" id="GAA3702273.1"/>
    </source>
</evidence>
<organism evidence="2 3">
    <name type="scientific">Microlunatus aurantiacus</name>
    <dbReference type="NCBI Taxonomy" id="446786"/>
    <lineage>
        <taxon>Bacteria</taxon>
        <taxon>Bacillati</taxon>
        <taxon>Actinomycetota</taxon>
        <taxon>Actinomycetes</taxon>
        <taxon>Propionibacteriales</taxon>
        <taxon>Propionibacteriaceae</taxon>
        <taxon>Microlunatus</taxon>
    </lineage>
</organism>
<dbReference type="Proteomes" id="UP001500051">
    <property type="component" value="Unassembled WGS sequence"/>
</dbReference>
<dbReference type="Pfam" id="PF04978">
    <property type="entry name" value="MST"/>
    <property type="match status" value="1"/>
</dbReference>
<dbReference type="SUPFAM" id="SSF109854">
    <property type="entry name" value="DinB/YfiT-like putative metalloenzymes"/>
    <property type="match status" value="1"/>
</dbReference>
<dbReference type="EMBL" id="BAAAYX010000004">
    <property type="protein sequence ID" value="GAA3702273.1"/>
    <property type="molecule type" value="Genomic_DNA"/>
</dbReference>
<sequence>MSDVWEVEGGVDPRDAGGPNRGERATLVDYLRVYRLTLELKCQGLTPEQLATRSVPPSTMSLLGLVRHLAAVEQSWFRRVMDRRLDLPRLYGKLEHPDADFDGAVGTSECVDEAFATWRAEMAYAEEWVERADSLDVLGRHPDGDLELRDVLVHLIEEYARHCGHADLLRECLDGRTGQ</sequence>
<evidence type="ECO:0000313" key="3">
    <source>
        <dbReference type="Proteomes" id="UP001500051"/>
    </source>
</evidence>
<evidence type="ECO:0000256" key="1">
    <source>
        <dbReference type="SAM" id="MobiDB-lite"/>
    </source>
</evidence>
<proteinExistence type="predicted"/>
<keyword evidence="3" id="KW-1185">Reference proteome</keyword>
<feature type="region of interest" description="Disordered" evidence="1">
    <location>
        <begin position="1"/>
        <end position="20"/>
    </location>
</feature>
<accession>A0ABP7D8X9</accession>